<dbReference type="EMBL" id="CATNWA010015072">
    <property type="protein sequence ID" value="CAI9579189.1"/>
    <property type="molecule type" value="Genomic_DNA"/>
</dbReference>
<name>A0ABN9E339_9NEOB</name>
<reference evidence="1" key="1">
    <citation type="submission" date="2023-05" db="EMBL/GenBank/DDBJ databases">
        <authorList>
            <person name="Stuckert A."/>
        </authorList>
    </citation>
    <scope>NUCLEOTIDE SEQUENCE</scope>
</reference>
<keyword evidence="2" id="KW-1185">Reference proteome</keyword>
<feature type="non-terminal residue" evidence="1">
    <location>
        <position position="1"/>
    </location>
</feature>
<gene>
    <name evidence="1" type="ORF">SPARVUS_LOCUS9036827</name>
</gene>
<comment type="caution">
    <text evidence="1">The sequence shown here is derived from an EMBL/GenBank/DDBJ whole genome shotgun (WGS) entry which is preliminary data.</text>
</comment>
<organism evidence="1 2">
    <name type="scientific">Staurois parvus</name>
    <dbReference type="NCBI Taxonomy" id="386267"/>
    <lineage>
        <taxon>Eukaryota</taxon>
        <taxon>Metazoa</taxon>
        <taxon>Chordata</taxon>
        <taxon>Craniata</taxon>
        <taxon>Vertebrata</taxon>
        <taxon>Euteleostomi</taxon>
        <taxon>Amphibia</taxon>
        <taxon>Batrachia</taxon>
        <taxon>Anura</taxon>
        <taxon>Neobatrachia</taxon>
        <taxon>Ranoidea</taxon>
        <taxon>Ranidae</taxon>
        <taxon>Staurois</taxon>
    </lineage>
</organism>
<dbReference type="Proteomes" id="UP001162483">
    <property type="component" value="Unassembled WGS sequence"/>
</dbReference>
<accession>A0ABN9E339</accession>
<sequence length="86" mass="9657">LLPCDLCEHSQISHVVSNDVTSDILLTTLHVITDWPISDHMIGTSYRGPVRRSVFHCVRRERAQLEKAGAVYERQPAPGLPPPCRL</sequence>
<proteinExistence type="predicted"/>
<evidence type="ECO:0000313" key="1">
    <source>
        <dbReference type="EMBL" id="CAI9579189.1"/>
    </source>
</evidence>
<evidence type="ECO:0000313" key="2">
    <source>
        <dbReference type="Proteomes" id="UP001162483"/>
    </source>
</evidence>
<protein>
    <submittedName>
        <fullName evidence="1">Uncharacterized protein</fullName>
    </submittedName>
</protein>